<name>A0A1E1K2I9_9HELO</name>
<evidence type="ECO:0000313" key="2">
    <source>
        <dbReference type="Proteomes" id="UP000178912"/>
    </source>
</evidence>
<keyword evidence="2" id="KW-1185">Reference proteome</keyword>
<evidence type="ECO:0000313" key="1">
    <source>
        <dbReference type="EMBL" id="CZS92279.1"/>
    </source>
</evidence>
<dbReference type="EMBL" id="FJUX01000011">
    <property type="protein sequence ID" value="CZS92279.1"/>
    <property type="molecule type" value="Genomic_DNA"/>
</dbReference>
<proteinExistence type="predicted"/>
<protein>
    <submittedName>
        <fullName evidence="1">Uncharacterized protein</fullName>
    </submittedName>
</protein>
<accession>A0A1E1K2I9</accession>
<dbReference type="Proteomes" id="UP000178912">
    <property type="component" value="Unassembled WGS sequence"/>
</dbReference>
<gene>
    <name evidence="1" type="ORF">RAG0_02734</name>
</gene>
<sequence>MTKNYATAYYLERFQERYWLEAYKVIWKAEGYKLDFKKAGITSTSIYAYRENNAILQQKLQNSAKRIKTSRRSIKGNRGSPGTISDLRLQIQAKAEADRKEGFKRASRVLSNTIGRYKATLKQAGVLARKRNRARKLQLKEIQKRGEIVLSDSELWQVEREPDKQPTPTEVVLSSEEGYPALIVSKKQFELELDRDLDKEVKIFCILS</sequence>
<dbReference type="AlphaFoldDB" id="A0A1E1K2I9"/>
<reference evidence="2" key="1">
    <citation type="submission" date="2016-03" db="EMBL/GenBank/DDBJ databases">
        <authorList>
            <person name="Guldener U."/>
        </authorList>
    </citation>
    <scope>NUCLEOTIDE SEQUENCE [LARGE SCALE GENOMIC DNA]</scope>
    <source>
        <strain evidence="2">04CH-RAC-A.6.1</strain>
    </source>
</reference>
<organism evidence="1 2">
    <name type="scientific">Rhynchosporium agropyri</name>
    <dbReference type="NCBI Taxonomy" id="914238"/>
    <lineage>
        <taxon>Eukaryota</taxon>
        <taxon>Fungi</taxon>
        <taxon>Dikarya</taxon>
        <taxon>Ascomycota</taxon>
        <taxon>Pezizomycotina</taxon>
        <taxon>Leotiomycetes</taxon>
        <taxon>Helotiales</taxon>
        <taxon>Ploettnerulaceae</taxon>
        <taxon>Rhynchosporium</taxon>
    </lineage>
</organism>